<dbReference type="InterPro" id="IPR012337">
    <property type="entry name" value="RNaseH-like_sf"/>
</dbReference>
<dbReference type="GO" id="GO:0008270">
    <property type="term" value="F:zinc ion binding"/>
    <property type="evidence" value="ECO:0007669"/>
    <property type="project" value="UniProtKB-KW"/>
</dbReference>
<dbReference type="PROSITE" id="PS50994">
    <property type="entry name" value="INTEGRASE"/>
    <property type="match status" value="1"/>
</dbReference>
<dbReference type="Pfam" id="PF22936">
    <property type="entry name" value="Pol_BBD"/>
    <property type="match status" value="1"/>
</dbReference>
<reference evidence="5" key="1">
    <citation type="submission" date="2019-09" db="EMBL/GenBank/DDBJ databases">
        <authorList>
            <person name="Zhang L."/>
        </authorList>
    </citation>
    <scope>NUCLEOTIDE SEQUENCE</scope>
</reference>
<name>A0A5K0ZQ04_9MAGN</name>
<keyword evidence="2" id="KW-0863">Zinc-finger</keyword>
<dbReference type="AlphaFoldDB" id="A0A5K0ZQ04"/>
<dbReference type="InterPro" id="IPR001878">
    <property type="entry name" value="Znf_CCHC"/>
</dbReference>
<dbReference type="GO" id="GO:0008233">
    <property type="term" value="F:peptidase activity"/>
    <property type="evidence" value="ECO:0007669"/>
    <property type="project" value="UniProtKB-KW"/>
</dbReference>
<dbReference type="InterPro" id="IPR054722">
    <property type="entry name" value="PolX-like_BBD"/>
</dbReference>
<sequence length="483" mass="55164">MAVIALSLQFDTLTLEKLPIQLAIQQERLIKKNDAELMNVQEKPTNLAPIRSKNFKKKSDGKFKDNFAGTLRTQGTVVKCYRCGKPGYIKKNCMTKFSNKKDNKSQNNKNKGKDHENYNEEVICVVSECLFADGDLTGWWVDSGATRHIAKTKEDMIHMENLSPGMQKVYMGNNSYCDVMGVGTYRLNVDGTSIILTEVLYVPSMRRNLVSVPALTGKCFEVRFVSEKVTVGKHGRTMFDEKYVKEHGMFKLNEMNKSSNSAYIDCAMNVSTNLWHERLGHVSINKMKTLAQQGIIPDINVNDFTKCKACLYGKMTRKPFPSEVIRATDLLEIIHTDICGHFRVQTHSGKLYFITFIDDFSRFGYIYLIKYKSEALEKFKEYKYEVERQLGKNIKVIRSDRGGEYTSNEFLEHCKDLEINSQRTMPRIPQQNGVAERCNRTLLNMVRSMLAGAQLPKVFWGEAVLTAMYTINRVPCKAVPTTP</sequence>
<dbReference type="InterPro" id="IPR025724">
    <property type="entry name" value="GAG-pre-integrase_dom"/>
</dbReference>
<feature type="domain" description="CCHC-type" evidence="3">
    <location>
        <begin position="79"/>
        <end position="93"/>
    </location>
</feature>
<dbReference type="InterPro" id="IPR001584">
    <property type="entry name" value="Integrase_cat-core"/>
</dbReference>
<feature type="domain" description="Integrase catalytic" evidence="4">
    <location>
        <begin position="317"/>
        <end position="483"/>
    </location>
</feature>
<evidence type="ECO:0000313" key="5">
    <source>
        <dbReference type="EMBL" id="VVV91906.1"/>
    </source>
</evidence>
<keyword evidence="2" id="KW-0479">Metal-binding</keyword>
<evidence type="ECO:0000259" key="4">
    <source>
        <dbReference type="PROSITE" id="PS50994"/>
    </source>
</evidence>
<proteinExistence type="predicted"/>
<keyword evidence="2" id="KW-0862">Zinc</keyword>
<protein>
    <recommendedName>
        <fullName evidence="6">Integrase catalytic domain-containing protein</fullName>
    </recommendedName>
</protein>
<dbReference type="Gene3D" id="3.30.420.10">
    <property type="entry name" value="Ribonuclease H-like superfamily/Ribonuclease H"/>
    <property type="match status" value="1"/>
</dbReference>
<dbReference type="InterPro" id="IPR039537">
    <property type="entry name" value="Retrotran_Ty1/copia-like"/>
</dbReference>
<dbReference type="InterPro" id="IPR036397">
    <property type="entry name" value="RNaseH_sf"/>
</dbReference>
<gene>
    <name evidence="5" type="ORF">NYM_LOCUS12801</name>
</gene>
<dbReference type="Gramene" id="NC2G0042000.1">
    <property type="protein sequence ID" value="NC2G0042000.1:cds"/>
    <property type="gene ID" value="NC2G0042000"/>
</dbReference>
<keyword evidence="1" id="KW-0645">Protease</keyword>
<evidence type="ECO:0000256" key="2">
    <source>
        <dbReference type="PROSITE-ProRule" id="PRU00047"/>
    </source>
</evidence>
<organism evidence="5">
    <name type="scientific">Nymphaea colorata</name>
    <name type="common">pocket water lily</name>
    <dbReference type="NCBI Taxonomy" id="210225"/>
    <lineage>
        <taxon>Eukaryota</taxon>
        <taxon>Viridiplantae</taxon>
        <taxon>Streptophyta</taxon>
        <taxon>Embryophyta</taxon>
        <taxon>Tracheophyta</taxon>
        <taxon>Spermatophyta</taxon>
        <taxon>Magnoliopsida</taxon>
        <taxon>Nymphaeales</taxon>
        <taxon>Nymphaeaceae</taxon>
        <taxon>Nymphaea</taxon>
    </lineage>
</organism>
<dbReference type="GO" id="GO:0015074">
    <property type="term" value="P:DNA integration"/>
    <property type="evidence" value="ECO:0007669"/>
    <property type="project" value="InterPro"/>
</dbReference>
<dbReference type="Pfam" id="PF13976">
    <property type="entry name" value="gag_pre-integrs"/>
    <property type="match status" value="1"/>
</dbReference>
<accession>A0A5K0ZQ04</accession>
<keyword evidence="1" id="KW-0378">Hydrolase</keyword>
<dbReference type="GO" id="GO:0003676">
    <property type="term" value="F:nucleic acid binding"/>
    <property type="evidence" value="ECO:0007669"/>
    <property type="project" value="InterPro"/>
</dbReference>
<evidence type="ECO:0000259" key="3">
    <source>
        <dbReference type="PROSITE" id="PS50158"/>
    </source>
</evidence>
<dbReference type="PROSITE" id="PS50158">
    <property type="entry name" value="ZF_CCHC"/>
    <property type="match status" value="1"/>
</dbReference>
<dbReference type="PANTHER" id="PTHR42648">
    <property type="entry name" value="TRANSPOSASE, PUTATIVE-RELATED"/>
    <property type="match status" value="1"/>
</dbReference>
<dbReference type="EMBL" id="LR721780">
    <property type="protein sequence ID" value="VVV91906.1"/>
    <property type="molecule type" value="Genomic_DNA"/>
</dbReference>
<dbReference type="GO" id="GO:0006508">
    <property type="term" value="P:proteolysis"/>
    <property type="evidence" value="ECO:0007669"/>
    <property type="project" value="UniProtKB-KW"/>
</dbReference>
<evidence type="ECO:0008006" key="6">
    <source>
        <dbReference type="Google" id="ProtNLM"/>
    </source>
</evidence>
<evidence type="ECO:0000256" key="1">
    <source>
        <dbReference type="ARBA" id="ARBA00022670"/>
    </source>
</evidence>
<dbReference type="Pfam" id="PF00665">
    <property type="entry name" value="rve"/>
    <property type="match status" value="1"/>
</dbReference>
<dbReference type="SUPFAM" id="SSF53098">
    <property type="entry name" value="Ribonuclease H-like"/>
    <property type="match status" value="1"/>
</dbReference>
<dbReference type="PANTHER" id="PTHR42648:SF27">
    <property type="entry name" value="RNA-DIRECTED DNA POLYMERASE"/>
    <property type="match status" value="1"/>
</dbReference>